<dbReference type="OrthoDB" id="1300460at2759"/>
<dbReference type="InterPro" id="IPR043502">
    <property type="entry name" value="DNA/RNA_pol_sf"/>
</dbReference>
<name>A0A9J5ZDN5_SOLCO</name>
<gene>
    <name evidence="2" type="ORF">H5410_022043</name>
</gene>
<evidence type="ECO:0000256" key="1">
    <source>
        <dbReference type="SAM" id="MobiDB-lite"/>
    </source>
</evidence>
<dbReference type="EMBL" id="JACXVP010000004">
    <property type="protein sequence ID" value="KAG5610762.1"/>
    <property type="molecule type" value="Genomic_DNA"/>
</dbReference>
<keyword evidence="3" id="KW-1185">Reference proteome</keyword>
<dbReference type="AlphaFoldDB" id="A0A9J5ZDN5"/>
<dbReference type="Proteomes" id="UP000824120">
    <property type="component" value="Chromosome 4"/>
</dbReference>
<accession>A0A9J5ZDN5</accession>
<dbReference type="Gene3D" id="3.10.10.10">
    <property type="entry name" value="HIV Type 1 Reverse Transcriptase, subunit A, domain 1"/>
    <property type="match status" value="1"/>
</dbReference>
<evidence type="ECO:0000313" key="2">
    <source>
        <dbReference type="EMBL" id="KAG5610762.1"/>
    </source>
</evidence>
<dbReference type="SUPFAM" id="SSF56672">
    <property type="entry name" value="DNA/RNA polymerases"/>
    <property type="match status" value="1"/>
</dbReference>
<sequence length="106" mass="11952">MKQNHMNSLLLELFSMNIFDSLKSAKHDIPTKSRPCQMNAELVEFCKNEIDNLLQKGLIKSSKSPWSCTTFYVNNAVERECSVPRLDQRPGGSPPNHRSSNLASLS</sequence>
<organism evidence="2 3">
    <name type="scientific">Solanum commersonii</name>
    <name type="common">Commerson's wild potato</name>
    <name type="synonym">Commerson's nightshade</name>
    <dbReference type="NCBI Taxonomy" id="4109"/>
    <lineage>
        <taxon>Eukaryota</taxon>
        <taxon>Viridiplantae</taxon>
        <taxon>Streptophyta</taxon>
        <taxon>Embryophyta</taxon>
        <taxon>Tracheophyta</taxon>
        <taxon>Spermatophyta</taxon>
        <taxon>Magnoliopsida</taxon>
        <taxon>eudicotyledons</taxon>
        <taxon>Gunneridae</taxon>
        <taxon>Pentapetalae</taxon>
        <taxon>asterids</taxon>
        <taxon>lamiids</taxon>
        <taxon>Solanales</taxon>
        <taxon>Solanaceae</taxon>
        <taxon>Solanoideae</taxon>
        <taxon>Solaneae</taxon>
        <taxon>Solanum</taxon>
    </lineage>
</organism>
<protein>
    <recommendedName>
        <fullName evidence="4">Reverse transcriptase</fullName>
    </recommendedName>
</protein>
<evidence type="ECO:0008006" key="4">
    <source>
        <dbReference type="Google" id="ProtNLM"/>
    </source>
</evidence>
<feature type="compositionally biased region" description="Polar residues" evidence="1">
    <location>
        <begin position="96"/>
        <end position="106"/>
    </location>
</feature>
<feature type="region of interest" description="Disordered" evidence="1">
    <location>
        <begin position="84"/>
        <end position="106"/>
    </location>
</feature>
<evidence type="ECO:0000313" key="3">
    <source>
        <dbReference type="Proteomes" id="UP000824120"/>
    </source>
</evidence>
<proteinExistence type="predicted"/>
<comment type="caution">
    <text evidence="2">The sequence shown here is derived from an EMBL/GenBank/DDBJ whole genome shotgun (WGS) entry which is preliminary data.</text>
</comment>
<reference evidence="2 3" key="1">
    <citation type="submission" date="2020-09" db="EMBL/GenBank/DDBJ databases">
        <title>De no assembly of potato wild relative species, Solanum commersonii.</title>
        <authorList>
            <person name="Cho K."/>
        </authorList>
    </citation>
    <scope>NUCLEOTIDE SEQUENCE [LARGE SCALE GENOMIC DNA]</scope>
    <source>
        <strain evidence="2">LZ3.2</strain>
        <tissue evidence="2">Leaf</tissue>
    </source>
</reference>